<feature type="active site" description="Charge relay system" evidence="5">
    <location>
        <position position="1100"/>
    </location>
</feature>
<dbReference type="KEGG" id="maw:19252780"/>
<name>E9EF21_METAQ</name>
<dbReference type="InterPro" id="IPR050131">
    <property type="entry name" value="Peptidase_S8_subtilisin-like"/>
</dbReference>
<feature type="transmembrane region" description="Helical" evidence="7">
    <location>
        <begin position="1093"/>
        <end position="1114"/>
    </location>
</feature>
<dbReference type="GO" id="GO:0004252">
    <property type="term" value="F:serine-type endopeptidase activity"/>
    <property type="evidence" value="ECO:0007669"/>
    <property type="project" value="UniProtKB-UniRule"/>
</dbReference>
<feature type="active site" description="Charge relay system" evidence="5">
    <location>
        <position position="940"/>
    </location>
</feature>
<keyword evidence="7" id="KW-1133">Transmembrane helix</keyword>
<dbReference type="InterPro" id="IPR036852">
    <property type="entry name" value="Peptidase_S8/S53_dom_sf"/>
</dbReference>
<keyword evidence="7" id="KW-0472">Membrane</keyword>
<dbReference type="Pfam" id="PF00082">
    <property type="entry name" value="Peptidase_S8"/>
    <property type="match status" value="1"/>
</dbReference>
<gene>
    <name evidence="10" type="ORF">MAC_08469</name>
</gene>
<dbReference type="EMBL" id="GL698576">
    <property type="protein sequence ID" value="EFY85466.1"/>
    <property type="molecule type" value="Genomic_DNA"/>
</dbReference>
<evidence type="ECO:0000256" key="4">
    <source>
        <dbReference type="ARBA" id="ARBA00022825"/>
    </source>
</evidence>
<feature type="domain" description="DUF7580" evidence="9">
    <location>
        <begin position="467"/>
        <end position="773"/>
    </location>
</feature>
<evidence type="ECO:0000313" key="10">
    <source>
        <dbReference type="EMBL" id="EFY85466.1"/>
    </source>
</evidence>
<dbReference type="GO" id="GO:0006508">
    <property type="term" value="P:proteolysis"/>
    <property type="evidence" value="ECO:0007669"/>
    <property type="project" value="UniProtKB-KW"/>
</dbReference>
<protein>
    <submittedName>
        <fullName evidence="10">Subtilisin, putative</fullName>
    </submittedName>
</protein>
<evidence type="ECO:0000256" key="3">
    <source>
        <dbReference type="ARBA" id="ARBA00022801"/>
    </source>
</evidence>
<reference evidence="10 11" key="1">
    <citation type="journal article" date="2011" name="PLoS Genet.">
        <title>Genome sequencing and comparative transcriptomics of the model entomopathogenic fungi Metarhizium anisopliae and M. acridum.</title>
        <authorList>
            <person name="Gao Q."/>
            <person name="Jin K."/>
            <person name="Ying S.H."/>
            <person name="Zhang Y."/>
            <person name="Xiao G."/>
            <person name="Shang Y."/>
            <person name="Duan Z."/>
            <person name="Hu X."/>
            <person name="Xie X.Q."/>
            <person name="Zhou G."/>
            <person name="Peng G."/>
            <person name="Luo Z."/>
            <person name="Huang W."/>
            <person name="Wang B."/>
            <person name="Fang W."/>
            <person name="Wang S."/>
            <person name="Zhong Y."/>
            <person name="Ma L.J."/>
            <person name="St Leger R.J."/>
            <person name="Zhao G.P."/>
            <person name="Pei Y."/>
            <person name="Feng M.G."/>
            <person name="Xia Y."/>
            <person name="Wang C."/>
        </authorList>
    </citation>
    <scope>NUCLEOTIDE SEQUENCE [LARGE SCALE GENOMIC DNA]</scope>
    <source>
        <strain evidence="10 11">CQMa 102</strain>
    </source>
</reference>
<dbReference type="InParanoid" id="E9EF21"/>
<dbReference type="InterPro" id="IPR056002">
    <property type="entry name" value="DUF7580"/>
</dbReference>
<dbReference type="OrthoDB" id="206201at2759"/>
<keyword evidence="7" id="KW-0812">Transmembrane</keyword>
<dbReference type="PANTHER" id="PTHR43806">
    <property type="entry name" value="PEPTIDASE S8"/>
    <property type="match status" value="1"/>
</dbReference>
<keyword evidence="3 5" id="KW-0378">Hydrolase</keyword>
<evidence type="ECO:0000256" key="1">
    <source>
        <dbReference type="ARBA" id="ARBA00011073"/>
    </source>
</evidence>
<sequence>MAANQPSYLLAPNWDFPPDRDVRLGNIIKDPKLPGCSLNSESRIDPNQDSESPHAVTTTKKQSWSLTRHNLLSLNAGLQTSFLAPLIGFGGDVAGRAFRDDGARFKCQTLETQYFNPSDRYIAESLSAKTVKAYTKKYWWKSIYMITGVKIAHGASIETFRNTGSGADVAVTTDLTPSTAVSVEEKPHFSSETMHEHHIVFDVCEEPFIIGYQLLKIKPKSDGKYADKPFNKFALLSDEQIEDATSKEAVELLHQVYDIGNVEGQDDIDGETTEIWSQMRVGVLNCFWLLSPRKIRHPSFVLTGTCSLQALGIRGAETNPPVRFLCSQLFMDDKSCYFCYYKVRIYFEVVILSRLLTISTSSSAYVEKPSLPPGANMKRFRSIFSKATKLNFLRCESDLSKYEKLMERSASGQPERVDWEITEKRRNFSNINWEETEALQDGPEVSPTDDEYCLTMKDVHPACDTSDAQEAIRRFYDTLCDHWPFHCGDTHRSMLRLVGHRQYISEDGRAAHTFEFDTLSSSHNRHWGRIKFLAEVPQRRRKVAFEGIADQENPNRPTPVDLCQTIERSAREKMCYFVNFGCGQSSKLPGHLPIILREPLIGLGNLLQAGDADQVTCGYQLSLREKALVAVIFASTLLQLSKGAWGKGALDEGPWLQRNWTENGIQFLLNIDNKPILDEAYLPIIFNGPPDGSTFNCSTSSFLALAITLLQLSNSEVVQKFNAIRKEILQLEEIKETENDQIDRWALHHLMTVDTFTALVDDQYQKAIKACISGKLATDIGQVEEGIVQECFEQEVILPLKNYLEKMMGPEQAMASMRRNLVSQTKHSRQFQEGNWCCSSDKSDDEGRHSIDEENAKYAKQWFHMFEAKVYELVKLQPEDDVRGTSSPARIKIAILDTGIQFPREAFDLFGDQIIEYKSWIQCNEDRSELDGGHGDLDGHGTHCASVLLNVAKNAHIYVARVFRARTERNMDDNATNKAIAEALSYAIDKWQVDIITMSFGRPDRVECINSQIQRARDRGILMVSAASNAGGLGTISWPAKAQDVICVHALDGYGNGTNFTPSPRPHNHNFAAPGVSIEGYWPTHLSPSRKPFQYMSGTSCATPIVAGILAVLLEYVRKHETKYGYYADLFKRLREKEGVVTILGKMTSTEKRNKYQFLEPWKLLDAQDEFQNDDIRMKEIIRLLKSVG</sequence>
<dbReference type="PROSITE" id="PS51892">
    <property type="entry name" value="SUBTILASE"/>
    <property type="match status" value="1"/>
</dbReference>
<evidence type="ECO:0000313" key="11">
    <source>
        <dbReference type="Proteomes" id="UP000002499"/>
    </source>
</evidence>
<dbReference type="GeneID" id="19252780"/>
<accession>E9EF21</accession>
<dbReference type="InterPro" id="IPR023828">
    <property type="entry name" value="Peptidase_S8_Ser-AS"/>
</dbReference>
<evidence type="ECO:0000256" key="5">
    <source>
        <dbReference type="PROSITE-ProRule" id="PRU01240"/>
    </source>
</evidence>
<dbReference type="PROSITE" id="PS00138">
    <property type="entry name" value="SUBTILASE_SER"/>
    <property type="match status" value="1"/>
</dbReference>
<dbReference type="CDD" id="cd00306">
    <property type="entry name" value="Peptidases_S8_S53"/>
    <property type="match status" value="1"/>
</dbReference>
<dbReference type="SUPFAM" id="SSF52743">
    <property type="entry name" value="Subtilisin-like"/>
    <property type="match status" value="1"/>
</dbReference>
<dbReference type="eggNOG" id="KOG4266">
    <property type="taxonomic scope" value="Eukaryota"/>
</dbReference>
<evidence type="ECO:0000256" key="7">
    <source>
        <dbReference type="SAM" id="Phobius"/>
    </source>
</evidence>
<proteinExistence type="inferred from homology"/>
<evidence type="ECO:0000256" key="6">
    <source>
        <dbReference type="SAM" id="MobiDB-lite"/>
    </source>
</evidence>
<evidence type="ECO:0000259" key="9">
    <source>
        <dbReference type="Pfam" id="PF24476"/>
    </source>
</evidence>
<dbReference type="AlphaFoldDB" id="E9EF21"/>
<dbReference type="InterPro" id="IPR015500">
    <property type="entry name" value="Peptidase_S8_subtilisin-rel"/>
</dbReference>
<evidence type="ECO:0000256" key="2">
    <source>
        <dbReference type="ARBA" id="ARBA00022670"/>
    </source>
</evidence>
<dbReference type="PANTHER" id="PTHR43806:SF11">
    <property type="entry name" value="CEREVISIN-RELATED"/>
    <property type="match status" value="1"/>
</dbReference>
<dbReference type="InterPro" id="IPR000209">
    <property type="entry name" value="Peptidase_S8/S53_dom"/>
</dbReference>
<evidence type="ECO:0000259" key="8">
    <source>
        <dbReference type="Pfam" id="PF00082"/>
    </source>
</evidence>
<feature type="region of interest" description="Disordered" evidence="6">
    <location>
        <begin position="37"/>
        <end position="61"/>
    </location>
</feature>
<feature type="domain" description="Peptidase S8/S53" evidence="8">
    <location>
        <begin position="891"/>
        <end position="1116"/>
    </location>
</feature>
<dbReference type="HOGENOM" id="CLU_272030_0_0_1"/>
<organism evidence="11">
    <name type="scientific">Metarhizium acridum (strain CQMa 102)</name>
    <dbReference type="NCBI Taxonomy" id="655827"/>
    <lineage>
        <taxon>Eukaryota</taxon>
        <taxon>Fungi</taxon>
        <taxon>Dikarya</taxon>
        <taxon>Ascomycota</taxon>
        <taxon>Pezizomycotina</taxon>
        <taxon>Sordariomycetes</taxon>
        <taxon>Hypocreomycetidae</taxon>
        <taxon>Hypocreales</taxon>
        <taxon>Clavicipitaceae</taxon>
        <taxon>Metarhizium</taxon>
    </lineage>
</organism>
<dbReference type="Proteomes" id="UP000002499">
    <property type="component" value="Unassembled WGS sequence"/>
</dbReference>
<keyword evidence="4 5" id="KW-0720">Serine protease</keyword>
<comment type="similarity">
    <text evidence="1 5">Belongs to the peptidase S8 family.</text>
</comment>
<dbReference type="Gene3D" id="3.40.50.200">
    <property type="entry name" value="Peptidase S8/S53 domain"/>
    <property type="match status" value="1"/>
</dbReference>
<keyword evidence="11" id="KW-1185">Reference proteome</keyword>
<dbReference type="PRINTS" id="PR00723">
    <property type="entry name" value="SUBTILISIN"/>
</dbReference>
<dbReference type="Pfam" id="PF24476">
    <property type="entry name" value="DUF7580"/>
    <property type="match status" value="1"/>
</dbReference>
<feature type="active site" description="Charge relay system" evidence="5">
    <location>
        <position position="897"/>
    </location>
</feature>
<keyword evidence="2 5" id="KW-0645">Protease</keyword>